<accession>A0A1I6ACU4</accession>
<dbReference type="STRING" id="93684.SAMN05421853_11771"/>
<name>A0A1I6ACU4_9RHOB</name>
<dbReference type="GO" id="GO:0005198">
    <property type="term" value="F:structural molecule activity"/>
    <property type="evidence" value="ECO:0007669"/>
    <property type="project" value="InterPro"/>
</dbReference>
<dbReference type="InterPro" id="IPR006429">
    <property type="entry name" value="Phage_lambda_portal"/>
</dbReference>
<dbReference type="NCBIfam" id="TIGR01539">
    <property type="entry name" value="portal_lambda"/>
    <property type="match status" value="1"/>
</dbReference>
<proteinExistence type="predicted"/>
<reference evidence="2" key="1">
    <citation type="submission" date="2016-10" db="EMBL/GenBank/DDBJ databases">
        <authorList>
            <person name="Varghese N."/>
            <person name="Submissions S."/>
        </authorList>
    </citation>
    <scope>NUCLEOTIDE SEQUENCE [LARGE SCALE GENOMIC DNA]</scope>
    <source>
        <strain evidence="2">JCM 10271</strain>
    </source>
</reference>
<gene>
    <name evidence="1" type="ORF">SAMN05421853_11771</name>
</gene>
<dbReference type="EMBL" id="FOXV01000017">
    <property type="protein sequence ID" value="SFQ66564.1"/>
    <property type="molecule type" value="Genomic_DNA"/>
</dbReference>
<protein>
    <submittedName>
        <fullName evidence="1">Phage portal protein, lambda family</fullName>
    </submittedName>
</protein>
<dbReference type="GO" id="GO:0019068">
    <property type="term" value="P:virion assembly"/>
    <property type="evidence" value="ECO:0007669"/>
    <property type="project" value="InterPro"/>
</dbReference>
<dbReference type="AlphaFoldDB" id="A0A1I6ACU4"/>
<organism evidence="1 2">
    <name type="scientific">Roseivivax halotolerans</name>
    <dbReference type="NCBI Taxonomy" id="93684"/>
    <lineage>
        <taxon>Bacteria</taxon>
        <taxon>Pseudomonadati</taxon>
        <taxon>Pseudomonadota</taxon>
        <taxon>Alphaproteobacteria</taxon>
        <taxon>Rhodobacterales</taxon>
        <taxon>Roseobacteraceae</taxon>
        <taxon>Roseivivax</taxon>
    </lineage>
</organism>
<dbReference type="Pfam" id="PF05136">
    <property type="entry name" value="Phage_portal_2"/>
    <property type="match status" value="1"/>
</dbReference>
<sequence>MAFPFANLFRRQGKPDQTRALEAASGGYRWAGRTASQSPASSIRAGAHLVGARAADFALNNPHGARMKQVLADNMVGTGIKPKARAESEGLRQRLHRAFDIWTDRADSSGLGDLFALQHRLVTDMVIFGEALAVFEAHPDGAPSLKQLHPDQLDRSKTVTLSESRFVVQGVEFDKNSAAPVAYWLRPSAPGEAAPAGSLRSVSLARLPAGDVIHMFRPLVPGQVRGLSWFAPILLAGHELDQLLDALLVRAKVSALHTGFVYDPAGEGSTYPGTANGDTLDTGMEPGTLLVMPNGKRVEFPNLPDSGDAQGLATTQLRAMAAGIGCTYEQVTGDFSQVNYSSARAAFLEFRRFCEAVQHHVIVHQLCRPVWARFMRWQVLRGTVTAQAFMDPANGLQSAKWLPPSWPWVDPLKDARAAIMEIDANLRSRSEVIAERGYDAEEIDAEISADRRRAQRLGIEAEETGNAA</sequence>
<keyword evidence="2" id="KW-1185">Reference proteome</keyword>
<dbReference type="RefSeq" id="WP_093015403.1">
    <property type="nucleotide sequence ID" value="NZ_FOXV01000017.1"/>
</dbReference>
<dbReference type="Proteomes" id="UP000243106">
    <property type="component" value="Unassembled WGS sequence"/>
</dbReference>
<evidence type="ECO:0000313" key="1">
    <source>
        <dbReference type="EMBL" id="SFQ66564.1"/>
    </source>
</evidence>
<evidence type="ECO:0000313" key="2">
    <source>
        <dbReference type="Proteomes" id="UP000243106"/>
    </source>
</evidence>